<reference evidence="1" key="1">
    <citation type="journal article" date="2023" name="G3 (Bethesda)">
        <title>A reference genome for the long-term kleptoplast-retaining sea slug Elysia crispata morphotype clarki.</title>
        <authorList>
            <person name="Eastman K.E."/>
            <person name="Pendleton A.L."/>
            <person name="Shaikh M.A."/>
            <person name="Suttiyut T."/>
            <person name="Ogas R."/>
            <person name="Tomko P."/>
            <person name="Gavelis G."/>
            <person name="Widhalm J.R."/>
            <person name="Wisecaver J.H."/>
        </authorList>
    </citation>
    <scope>NUCLEOTIDE SEQUENCE</scope>
    <source>
        <strain evidence="1">ECLA1</strain>
    </source>
</reference>
<proteinExistence type="predicted"/>
<evidence type="ECO:0000313" key="2">
    <source>
        <dbReference type="Proteomes" id="UP001283361"/>
    </source>
</evidence>
<sequence>MHIQTNNDKEKSSVIVLQHVSSSPLVLGAMLKEMWRESGLGNYGVLFRAFVLVACVCVSQGPVPGCVRVSHEIPGEG</sequence>
<accession>A0AAE1DJM4</accession>
<name>A0AAE1DJM4_9GAST</name>
<gene>
    <name evidence="1" type="ORF">RRG08_046816</name>
</gene>
<dbReference type="AlphaFoldDB" id="A0AAE1DJM4"/>
<keyword evidence="2" id="KW-1185">Reference proteome</keyword>
<comment type="caution">
    <text evidence="1">The sequence shown here is derived from an EMBL/GenBank/DDBJ whole genome shotgun (WGS) entry which is preliminary data.</text>
</comment>
<protein>
    <submittedName>
        <fullName evidence="1">Uncharacterized protein</fullName>
    </submittedName>
</protein>
<evidence type="ECO:0000313" key="1">
    <source>
        <dbReference type="EMBL" id="KAK3772230.1"/>
    </source>
</evidence>
<organism evidence="1 2">
    <name type="scientific">Elysia crispata</name>
    <name type="common">lettuce slug</name>
    <dbReference type="NCBI Taxonomy" id="231223"/>
    <lineage>
        <taxon>Eukaryota</taxon>
        <taxon>Metazoa</taxon>
        <taxon>Spiralia</taxon>
        <taxon>Lophotrochozoa</taxon>
        <taxon>Mollusca</taxon>
        <taxon>Gastropoda</taxon>
        <taxon>Heterobranchia</taxon>
        <taxon>Euthyneura</taxon>
        <taxon>Panpulmonata</taxon>
        <taxon>Sacoglossa</taxon>
        <taxon>Placobranchoidea</taxon>
        <taxon>Plakobranchidae</taxon>
        <taxon>Elysia</taxon>
    </lineage>
</organism>
<dbReference type="Proteomes" id="UP001283361">
    <property type="component" value="Unassembled WGS sequence"/>
</dbReference>
<dbReference type="EMBL" id="JAWDGP010003645">
    <property type="protein sequence ID" value="KAK3772230.1"/>
    <property type="molecule type" value="Genomic_DNA"/>
</dbReference>